<proteinExistence type="predicted"/>
<sequence>MMRPTAEYTPSIWGDHFHSCVPTENGGSHNNHQHLLSYNISSDIFDKFRDDKGNFKAVLIHDVSAQHQKELSHLTEWWDKLDVKTTVPYARDRLTEGFFWPLDDTYDAYATIEELEPFTEAIERWDMSPIESLPKCMKVVFEALLDLFNEMELITAKDRTSCFVHYVKGEVQKLARAYLVEAKLTDDTASHKFERKREHVASAVECCMKQYEISEEEAYKLLNEDIENAWKDTNEECLKPNTIPVPVLECVANFSRIIELVYGNYQDKYTHGELLKDHVAALLVDPIGIEQCK</sequence>
<evidence type="ECO:0000313" key="1">
    <source>
        <dbReference type="EMBL" id="KAI4346031.1"/>
    </source>
</evidence>
<dbReference type="EMBL" id="CM039430">
    <property type="protein sequence ID" value="KAI4346031.1"/>
    <property type="molecule type" value="Genomic_DNA"/>
</dbReference>
<keyword evidence="2" id="KW-1185">Reference proteome</keyword>
<protein>
    <submittedName>
        <fullName evidence="1">Uncharacterized protein</fullName>
    </submittedName>
</protein>
<comment type="caution">
    <text evidence="1">The sequence shown here is derived from an EMBL/GenBank/DDBJ whole genome shotgun (WGS) entry which is preliminary data.</text>
</comment>
<accession>A0ACB9PCF2</accession>
<dbReference type="Proteomes" id="UP000828941">
    <property type="component" value="Chromosome 5"/>
</dbReference>
<evidence type="ECO:0000313" key="2">
    <source>
        <dbReference type="Proteomes" id="UP000828941"/>
    </source>
</evidence>
<organism evidence="1 2">
    <name type="scientific">Bauhinia variegata</name>
    <name type="common">Purple orchid tree</name>
    <name type="synonym">Phanera variegata</name>
    <dbReference type="NCBI Taxonomy" id="167791"/>
    <lineage>
        <taxon>Eukaryota</taxon>
        <taxon>Viridiplantae</taxon>
        <taxon>Streptophyta</taxon>
        <taxon>Embryophyta</taxon>
        <taxon>Tracheophyta</taxon>
        <taxon>Spermatophyta</taxon>
        <taxon>Magnoliopsida</taxon>
        <taxon>eudicotyledons</taxon>
        <taxon>Gunneridae</taxon>
        <taxon>Pentapetalae</taxon>
        <taxon>rosids</taxon>
        <taxon>fabids</taxon>
        <taxon>Fabales</taxon>
        <taxon>Fabaceae</taxon>
        <taxon>Cercidoideae</taxon>
        <taxon>Cercideae</taxon>
        <taxon>Bauhiniinae</taxon>
        <taxon>Bauhinia</taxon>
    </lineage>
</organism>
<gene>
    <name evidence="1" type="ORF">L6164_013114</name>
</gene>
<name>A0ACB9PCF2_BAUVA</name>
<reference evidence="1 2" key="1">
    <citation type="journal article" date="2022" name="DNA Res.">
        <title>Chromosomal-level genome assembly of the orchid tree Bauhinia variegata (Leguminosae; Cercidoideae) supports the allotetraploid origin hypothesis of Bauhinia.</title>
        <authorList>
            <person name="Zhong Y."/>
            <person name="Chen Y."/>
            <person name="Zheng D."/>
            <person name="Pang J."/>
            <person name="Liu Y."/>
            <person name="Luo S."/>
            <person name="Meng S."/>
            <person name="Qian L."/>
            <person name="Wei D."/>
            <person name="Dai S."/>
            <person name="Zhou R."/>
        </authorList>
    </citation>
    <scope>NUCLEOTIDE SEQUENCE [LARGE SCALE GENOMIC DNA]</scope>
    <source>
        <strain evidence="1">BV-YZ2020</strain>
    </source>
</reference>